<feature type="transmembrane region" description="Helical" evidence="1">
    <location>
        <begin position="21"/>
        <end position="41"/>
    </location>
</feature>
<sequence>MRTQNNLDINLVRFSVWDQKARTTFMVAFLEVKFLIAVAAWELRLNRPFTPQDWQLINT</sequence>
<accession>A0A8J6ZN48</accession>
<keyword evidence="1" id="KW-0812">Transmembrane</keyword>
<comment type="caution">
    <text evidence="2">The sequence shown here is derived from an EMBL/GenBank/DDBJ whole genome shotgun (WGS) entry which is preliminary data.</text>
</comment>
<keyword evidence="1" id="KW-1133">Transmembrane helix</keyword>
<evidence type="ECO:0000313" key="3">
    <source>
        <dbReference type="Proteomes" id="UP000622533"/>
    </source>
</evidence>
<keyword evidence="3" id="KW-1185">Reference proteome</keyword>
<name>A0A8J6ZN48_DESMC</name>
<evidence type="ECO:0000256" key="1">
    <source>
        <dbReference type="SAM" id="Phobius"/>
    </source>
</evidence>
<dbReference type="AlphaFoldDB" id="A0A8J6ZN48"/>
<evidence type="ECO:0000313" key="2">
    <source>
        <dbReference type="EMBL" id="MBE9024590.1"/>
    </source>
</evidence>
<gene>
    <name evidence="2" type="ORF">IQ276_19815</name>
</gene>
<keyword evidence="1" id="KW-0472">Membrane</keyword>
<organism evidence="2 3">
    <name type="scientific">Desmonostoc muscorum LEGE 12446</name>
    <dbReference type="NCBI Taxonomy" id="1828758"/>
    <lineage>
        <taxon>Bacteria</taxon>
        <taxon>Bacillati</taxon>
        <taxon>Cyanobacteriota</taxon>
        <taxon>Cyanophyceae</taxon>
        <taxon>Nostocales</taxon>
        <taxon>Nostocaceae</taxon>
        <taxon>Desmonostoc</taxon>
    </lineage>
</organism>
<reference evidence="2" key="1">
    <citation type="submission" date="2020-10" db="EMBL/GenBank/DDBJ databases">
        <authorList>
            <person name="Castelo-Branco R."/>
            <person name="Eusebio N."/>
            <person name="Adriana R."/>
            <person name="Vieira A."/>
            <person name="Brugerolle De Fraissinette N."/>
            <person name="Rezende De Castro R."/>
            <person name="Schneider M.P."/>
            <person name="Vasconcelos V."/>
            <person name="Leao P.N."/>
        </authorList>
    </citation>
    <scope>NUCLEOTIDE SEQUENCE</scope>
    <source>
        <strain evidence="2">LEGE 12446</strain>
    </source>
</reference>
<protein>
    <submittedName>
        <fullName evidence="2">Uncharacterized protein</fullName>
    </submittedName>
</protein>
<proteinExistence type="predicted"/>
<dbReference type="Proteomes" id="UP000622533">
    <property type="component" value="Unassembled WGS sequence"/>
</dbReference>
<dbReference type="EMBL" id="JADEXS010000288">
    <property type="protein sequence ID" value="MBE9024590.1"/>
    <property type="molecule type" value="Genomic_DNA"/>
</dbReference>
<dbReference type="RefSeq" id="WP_193919105.1">
    <property type="nucleotide sequence ID" value="NZ_JADEXS020000001.1"/>
</dbReference>